<dbReference type="InterPro" id="IPR002142">
    <property type="entry name" value="Peptidase_S49"/>
</dbReference>
<reference evidence="10 11" key="1">
    <citation type="submission" date="2019-12" db="EMBL/GenBank/DDBJ databases">
        <title>Genomic-based taxomic classification of the family Erythrobacteraceae.</title>
        <authorList>
            <person name="Xu L."/>
        </authorList>
    </citation>
    <scope>NUCLEOTIDE SEQUENCE [LARGE SCALE GENOMIC DNA]</scope>
    <source>
        <strain evidence="10 11">KEMB 9005-328</strain>
    </source>
</reference>
<dbReference type="CDD" id="cd07023">
    <property type="entry name" value="S49_Sppa_N_C"/>
    <property type="match status" value="1"/>
</dbReference>
<accession>A0A845AK19</accession>
<dbReference type="GO" id="GO:0008236">
    <property type="term" value="F:serine-type peptidase activity"/>
    <property type="evidence" value="ECO:0007669"/>
    <property type="project" value="UniProtKB-KW"/>
</dbReference>
<dbReference type="GO" id="GO:0016020">
    <property type="term" value="C:membrane"/>
    <property type="evidence" value="ECO:0007669"/>
    <property type="project" value="UniProtKB-SubCell"/>
</dbReference>
<evidence type="ECO:0000313" key="11">
    <source>
        <dbReference type="Proteomes" id="UP000439780"/>
    </source>
</evidence>
<dbReference type="Gene3D" id="6.20.330.10">
    <property type="match status" value="1"/>
</dbReference>
<dbReference type="PIRSF" id="PIRSF001217">
    <property type="entry name" value="Protease_4_SppA"/>
    <property type="match status" value="1"/>
</dbReference>
<dbReference type="SUPFAM" id="SSF52096">
    <property type="entry name" value="ClpP/crotonase"/>
    <property type="match status" value="2"/>
</dbReference>
<dbReference type="InterPro" id="IPR047217">
    <property type="entry name" value="S49_SppA_67K_type_N"/>
</dbReference>
<feature type="domain" description="Peptidase S49" evidence="9">
    <location>
        <begin position="126"/>
        <end position="280"/>
    </location>
</feature>
<evidence type="ECO:0000256" key="2">
    <source>
        <dbReference type="ARBA" id="ARBA00008683"/>
    </source>
</evidence>
<dbReference type="EMBL" id="WTYA01000013">
    <property type="protein sequence ID" value="MXP29964.1"/>
    <property type="molecule type" value="Genomic_DNA"/>
</dbReference>
<keyword evidence="6 8" id="KW-0472">Membrane</keyword>
<comment type="subcellular location">
    <subcellularLocation>
        <location evidence="1">Membrane</location>
    </subcellularLocation>
</comment>
<keyword evidence="8" id="KW-1133">Transmembrane helix</keyword>
<dbReference type="InterPro" id="IPR029045">
    <property type="entry name" value="ClpP/crotonase-like_dom_sf"/>
</dbReference>
<dbReference type="NCBIfam" id="TIGR00706">
    <property type="entry name" value="SppA_dom"/>
    <property type="match status" value="1"/>
</dbReference>
<dbReference type="Gene3D" id="3.90.226.10">
    <property type="entry name" value="2-enoyl-CoA Hydratase, Chain A, domain 1"/>
    <property type="match status" value="2"/>
</dbReference>
<evidence type="ECO:0000256" key="4">
    <source>
        <dbReference type="ARBA" id="ARBA00022801"/>
    </source>
</evidence>
<comment type="similarity">
    <text evidence="2">Belongs to the peptidase S49 family.</text>
</comment>
<dbReference type="PANTHER" id="PTHR33209:SF1">
    <property type="entry name" value="PEPTIDASE S49 DOMAIN-CONTAINING PROTEIN"/>
    <property type="match status" value="1"/>
</dbReference>
<evidence type="ECO:0000259" key="9">
    <source>
        <dbReference type="Pfam" id="PF01343"/>
    </source>
</evidence>
<dbReference type="GO" id="GO:0006465">
    <property type="term" value="P:signal peptide processing"/>
    <property type="evidence" value="ECO:0007669"/>
    <property type="project" value="InterPro"/>
</dbReference>
<feature type="transmembrane region" description="Helical" evidence="8">
    <location>
        <begin position="12"/>
        <end position="34"/>
    </location>
</feature>
<proteinExistence type="inferred from homology"/>
<dbReference type="OrthoDB" id="9764363at2"/>
<name>A0A845AK19_9SPHN</name>
<feature type="active site" description="Proton donor/acceptor" evidence="7">
    <location>
        <position position="193"/>
    </location>
</feature>
<evidence type="ECO:0000256" key="5">
    <source>
        <dbReference type="ARBA" id="ARBA00022825"/>
    </source>
</evidence>
<comment type="caution">
    <text evidence="10">The sequence shown here is derived from an EMBL/GenBank/DDBJ whole genome shotgun (WGS) entry which is preliminary data.</text>
</comment>
<evidence type="ECO:0000256" key="3">
    <source>
        <dbReference type="ARBA" id="ARBA00022670"/>
    </source>
</evidence>
<protein>
    <submittedName>
        <fullName evidence="10">Signal peptide peptidase SppA</fullName>
    </submittedName>
</protein>
<dbReference type="Proteomes" id="UP000439780">
    <property type="component" value="Unassembled WGS sequence"/>
</dbReference>
<keyword evidence="5" id="KW-0720">Serine protease</keyword>
<keyword evidence="4" id="KW-0378">Hydrolase</keyword>
<organism evidence="10 11">
    <name type="scientific">Qipengyuania algicida</name>
    <dbReference type="NCBI Taxonomy" id="1836209"/>
    <lineage>
        <taxon>Bacteria</taxon>
        <taxon>Pseudomonadati</taxon>
        <taxon>Pseudomonadota</taxon>
        <taxon>Alphaproteobacteria</taxon>
        <taxon>Sphingomonadales</taxon>
        <taxon>Erythrobacteraceae</taxon>
        <taxon>Qipengyuania</taxon>
    </lineage>
</organism>
<dbReference type="AlphaFoldDB" id="A0A845AK19"/>
<evidence type="ECO:0000256" key="7">
    <source>
        <dbReference type="PIRSR" id="PIRSR001217-1"/>
    </source>
</evidence>
<dbReference type="NCBIfam" id="TIGR00705">
    <property type="entry name" value="SppA_67K"/>
    <property type="match status" value="1"/>
</dbReference>
<dbReference type="PANTHER" id="PTHR33209">
    <property type="entry name" value="PROTEASE 4"/>
    <property type="match status" value="1"/>
</dbReference>
<dbReference type="Pfam" id="PF01343">
    <property type="entry name" value="Peptidase_S49"/>
    <property type="match status" value="2"/>
</dbReference>
<evidence type="ECO:0000313" key="10">
    <source>
        <dbReference type="EMBL" id="MXP29964.1"/>
    </source>
</evidence>
<evidence type="ECO:0000256" key="1">
    <source>
        <dbReference type="ARBA" id="ARBA00004370"/>
    </source>
</evidence>
<evidence type="ECO:0000256" key="8">
    <source>
        <dbReference type="SAM" id="Phobius"/>
    </source>
</evidence>
<dbReference type="InterPro" id="IPR004634">
    <property type="entry name" value="Pept_S49_pIV"/>
</dbReference>
<gene>
    <name evidence="10" type="primary">sppA</name>
    <name evidence="10" type="ORF">GRI58_14225</name>
</gene>
<dbReference type="InterPro" id="IPR047272">
    <property type="entry name" value="S49_SppA_C"/>
</dbReference>
<keyword evidence="11" id="KW-1185">Reference proteome</keyword>
<dbReference type="RefSeq" id="WP_160754264.1">
    <property type="nucleotide sequence ID" value="NZ_WTYA01000013.1"/>
</dbReference>
<keyword evidence="3" id="KW-0645">Protease</keyword>
<keyword evidence="8" id="KW-0812">Transmembrane</keyword>
<evidence type="ECO:0000256" key="6">
    <source>
        <dbReference type="ARBA" id="ARBA00023136"/>
    </source>
</evidence>
<sequence length="626" mass="67250">MTFAGRVWRLLVGIKDGLVLIFMLLFFWALFAILTARPTPAQIHGGALVIDLDGYVVEEAAKIDPLSVLLNREAPAHEFQERDIVRALDSAATDPRITAVVLDLNQFLGGGQEHMQAIGAALDRVRAAKKPVLTYATAYANSGLMLAAHASEVWMNPMGGSMIAGPGGTHLYYKNLIDKLKINAHVYRVGTYKSAVEPYFRDSMSDAARENYTSLYGALWSDWLDNVKKARPQANVEQAANDPVAWAEGSGGDLAQASLKSGLVDKLGTRDQFDQRLIQLVGKDPYSDKRGAFASTDYNSWLESLGQPSGGAAIGVITIAGDIVDGDAGPGTAGGDRIAGLLDDALNQDIKALVVRVDSPGGSVLASEEIRQAILRQKARGIPVAVSMANVAASGGYWVSTAGDRIFAEPETITGSIGIFAVIPTFENTAKWIGVNADGVRTTPLSGQPDVFGGFTPAVDSVIQSTINNGYKQFIDRVAEARKMTPEAVDKIGQGRVWDGGSARQIGLVDQFGGLNDALQWAAGKAGLKQGEWHPVYFGTPETAYESLLKRWFERDKQESQQDMMGMIAARERSLTGRLSTDLDRLLGGNGMQAYCLECEPIAAPPKPVSENARSWLAVMGKLFSN</sequence>
<feature type="active site" description="Nucleophile" evidence="7">
    <location>
        <position position="394"/>
    </location>
</feature>
<dbReference type="InterPro" id="IPR004635">
    <property type="entry name" value="Pept_S49_SppA"/>
</dbReference>
<dbReference type="CDD" id="cd07018">
    <property type="entry name" value="S49_SppA_67K_type"/>
    <property type="match status" value="1"/>
</dbReference>
<feature type="domain" description="Peptidase S49" evidence="9">
    <location>
        <begin position="377"/>
        <end position="528"/>
    </location>
</feature>